<protein>
    <recommendedName>
        <fullName evidence="2">carbonic anhydrase</fullName>
        <ecNumber evidence="2">4.2.1.1</ecNumber>
    </recommendedName>
</protein>
<keyword evidence="4" id="KW-0456">Lyase</keyword>
<dbReference type="SUPFAM" id="SSF53056">
    <property type="entry name" value="beta-carbonic anhydrase, cab"/>
    <property type="match status" value="1"/>
</dbReference>
<dbReference type="PROSITE" id="PS00704">
    <property type="entry name" value="PROK_CO2_ANHYDRASE_1"/>
    <property type="match status" value="1"/>
</dbReference>
<dbReference type="SMART" id="SM00947">
    <property type="entry name" value="Pro_CA"/>
    <property type="match status" value="1"/>
</dbReference>
<dbReference type="EMBL" id="CP001124">
    <property type="protein sequence ID" value="ACH38167.1"/>
    <property type="molecule type" value="Genomic_DNA"/>
</dbReference>
<proteinExistence type="inferred from homology"/>
<dbReference type="GO" id="GO:0004089">
    <property type="term" value="F:carbonate dehydratase activity"/>
    <property type="evidence" value="ECO:0007669"/>
    <property type="project" value="UniProtKB-EC"/>
</dbReference>
<dbReference type="InterPro" id="IPR001765">
    <property type="entry name" value="Carbonic_anhydrase"/>
</dbReference>
<comment type="catalytic activity">
    <reaction evidence="5">
        <text>hydrogencarbonate + H(+) = CO2 + H2O</text>
        <dbReference type="Rhea" id="RHEA:10748"/>
        <dbReference type="ChEBI" id="CHEBI:15377"/>
        <dbReference type="ChEBI" id="CHEBI:15378"/>
        <dbReference type="ChEBI" id="CHEBI:16526"/>
        <dbReference type="ChEBI" id="CHEBI:17544"/>
        <dbReference type="EC" id="4.2.1.1"/>
    </reaction>
</comment>
<dbReference type="STRING" id="404380.Gbem_1148"/>
<evidence type="ECO:0000256" key="7">
    <source>
        <dbReference type="SAM" id="SignalP"/>
    </source>
</evidence>
<reference evidence="8 9" key="1">
    <citation type="submission" date="2008-07" db="EMBL/GenBank/DDBJ databases">
        <title>Complete sequence of Geobacter bemidjiensis BEM.</title>
        <authorList>
            <consortium name="US DOE Joint Genome Institute"/>
            <person name="Lucas S."/>
            <person name="Copeland A."/>
            <person name="Lapidus A."/>
            <person name="Glavina del Rio T."/>
            <person name="Dalin E."/>
            <person name="Tice H."/>
            <person name="Bruce D."/>
            <person name="Goodwin L."/>
            <person name="Pitluck S."/>
            <person name="Kiss H."/>
            <person name="Brettin T."/>
            <person name="Detter J.C."/>
            <person name="Han C."/>
            <person name="Kuske C.R."/>
            <person name="Schmutz J."/>
            <person name="Larimer F."/>
            <person name="Land M."/>
            <person name="Hauser L."/>
            <person name="Kyrpides N."/>
            <person name="Lykidis A."/>
            <person name="Lovley D."/>
            <person name="Richardson P."/>
        </authorList>
    </citation>
    <scope>NUCLEOTIDE SEQUENCE [LARGE SCALE GENOMIC DNA]</scope>
    <source>
        <strain evidence="9">ATCC BAA-1014 / DSM 16622 / JCM 12645 / Bem</strain>
    </source>
</reference>
<dbReference type="EC" id="4.2.1.1" evidence="2"/>
<evidence type="ECO:0000256" key="4">
    <source>
        <dbReference type="ARBA" id="ARBA00023239"/>
    </source>
</evidence>
<evidence type="ECO:0000256" key="1">
    <source>
        <dbReference type="ARBA" id="ARBA00006217"/>
    </source>
</evidence>
<evidence type="ECO:0000256" key="6">
    <source>
        <dbReference type="PIRSR" id="PIRSR601765-1"/>
    </source>
</evidence>
<dbReference type="Pfam" id="PF00484">
    <property type="entry name" value="Pro_CA"/>
    <property type="match status" value="1"/>
</dbReference>
<accession>B5EH65</accession>
<dbReference type="CDD" id="cd03378">
    <property type="entry name" value="beta_CA_cladeC"/>
    <property type="match status" value="1"/>
</dbReference>
<dbReference type="InterPro" id="IPR036874">
    <property type="entry name" value="Carbonic_anhydrase_sf"/>
</dbReference>
<dbReference type="Gene3D" id="3.40.1050.10">
    <property type="entry name" value="Carbonic anhydrase"/>
    <property type="match status" value="1"/>
</dbReference>
<dbReference type="Proteomes" id="UP000008825">
    <property type="component" value="Chromosome"/>
</dbReference>
<evidence type="ECO:0000256" key="2">
    <source>
        <dbReference type="ARBA" id="ARBA00012925"/>
    </source>
</evidence>
<keyword evidence="7" id="KW-0732">Signal</keyword>
<feature type="binding site" evidence="6">
    <location>
        <position position="81"/>
    </location>
    <ligand>
        <name>Zn(2+)</name>
        <dbReference type="ChEBI" id="CHEBI:29105"/>
    </ligand>
</feature>
<comment type="similarity">
    <text evidence="1">Belongs to the beta-class carbonic anhydrase family.</text>
</comment>
<keyword evidence="9" id="KW-1185">Reference proteome</keyword>
<dbReference type="OrthoDB" id="9797527at2"/>
<feature type="signal peptide" evidence="7">
    <location>
        <begin position="1"/>
        <end position="26"/>
    </location>
</feature>
<dbReference type="PANTHER" id="PTHR11002">
    <property type="entry name" value="CARBONIC ANHYDRASE"/>
    <property type="match status" value="1"/>
</dbReference>
<feature type="binding site" evidence="6">
    <location>
        <position position="83"/>
    </location>
    <ligand>
        <name>Zn(2+)</name>
        <dbReference type="ChEBI" id="CHEBI:29105"/>
    </ligand>
</feature>
<dbReference type="eggNOG" id="COG0288">
    <property type="taxonomic scope" value="Bacteria"/>
</dbReference>
<reference evidence="8 9" key="2">
    <citation type="journal article" date="2010" name="BMC Genomics">
        <title>The genome of Geobacter bemidjiensis, exemplar for the subsurface clade of Geobacter species that predominate in Fe(III)-reducing subsurface environments.</title>
        <authorList>
            <person name="Aklujkar M."/>
            <person name="Young N.D."/>
            <person name="Holmes D."/>
            <person name="Chavan M."/>
            <person name="Risso C."/>
            <person name="Kiss H.E."/>
            <person name="Han C.S."/>
            <person name="Land M.L."/>
            <person name="Lovley D.R."/>
        </authorList>
    </citation>
    <scope>NUCLEOTIDE SEQUENCE [LARGE SCALE GENOMIC DNA]</scope>
    <source>
        <strain evidence="9">ATCC BAA-1014 / DSM 16622 / JCM 12645 / Bem</strain>
    </source>
</reference>
<dbReference type="AlphaFoldDB" id="B5EH65"/>
<organism evidence="8 9">
    <name type="scientific">Citrifermentans bemidjiense (strain ATCC BAA-1014 / DSM 16622 / JCM 12645 / Bem)</name>
    <name type="common">Geobacter bemidjiensis</name>
    <dbReference type="NCBI Taxonomy" id="404380"/>
    <lineage>
        <taxon>Bacteria</taxon>
        <taxon>Pseudomonadati</taxon>
        <taxon>Thermodesulfobacteriota</taxon>
        <taxon>Desulfuromonadia</taxon>
        <taxon>Geobacterales</taxon>
        <taxon>Geobacteraceae</taxon>
        <taxon>Citrifermentans</taxon>
    </lineage>
</organism>
<feature type="binding site" evidence="6">
    <location>
        <position position="137"/>
    </location>
    <ligand>
        <name>Zn(2+)</name>
        <dbReference type="ChEBI" id="CHEBI:29105"/>
    </ligand>
</feature>
<dbReference type="HOGENOM" id="CLU_053879_4_2_7"/>
<keyword evidence="3 6" id="KW-0862">Zinc</keyword>
<dbReference type="PANTHER" id="PTHR11002:SF79">
    <property type="entry name" value="CARBONIC ANHYDRASE 2"/>
    <property type="match status" value="1"/>
</dbReference>
<name>B5EH65_CITBB</name>
<evidence type="ECO:0000313" key="9">
    <source>
        <dbReference type="Proteomes" id="UP000008825"/>
    </source>
</evidence>
<feature type="binding site" evidence="6">
    <location>
        <position position="134"/>
    </location>
    <ligand>
        <name>Zn(2+)</name>
        <dbReference type="ChEBI" id="CHEBI:29105"/>
    </ligand>
</feature>
<comment type="cofactor">
    <cofactor evidence="6">
        <name>Zn(2+)</name>
        <dbReference type="ChEBI" id="CHEBI:29105"/>
    </cofactor>
    <text evidence="6">Binds 1 zinc ion per subunit.</text>
</comment>
<feature type="chain" id="PRO_5002829888" description="carbonic anhydrase" evidence="7">
    <location>
        <begin position="27"/>
        <end position="230"/>
    </location>
</feature>
<sequence length="230" mass="23833">MKSSKVAGRIAVLATALAATVGIAFASGAGAGISADEALQKLVDGNNRYVESKMHASALCDATARGKLAKGQQPYAIILSCSDSRVPPEIVFDQALGEVFVIRVAGNVADPLVLGSVEYAAEHLKSPLVMVLGHERCGAVTATVGAKGKAEGNIEAIVKAIEPAAKKAKAKCKGKSKEEIIECAAEQNAKDVAADLTKKSKIVAHLVKEGKIKIVSAKYDLDDGKVTILK</sequence>
<dbReference type="GO" id="GO:0015976">
    <property type="term" value="P:carbon utilization"/>
    <property type="evidence" value="ECO:0007669"/>
    <property type="project" value="InterPro"/>
</dbReference>
<dbReference type="KEGG" id="gbm:Gbem_1148"/>
<evidence type="ECO:0000313" key="8">
    <source>
        <dbReference type="EMBL" id="ACH38167.1"/>
    </source>
</evidence>
<dbReference type="RefSeq" id="WP_012529580.1">
    <property type="nucleotide sequence ID" value="NC_011146.1"/>
</dbReference>
<dbReference type="InterPro" id="IPR015892">
    <property type="entry name" value="Carbonic_anhydrase_CS"/>
</dbReference>
<evidence type="ECO:0000256" key="5">
    <source>
        <dbReference type="ARBA" id="ARBA00048348"/>
    </source>
</evidence>
<dbReference type="GO" id="GO:0008270">
    <property type="term" value="F:zinc ion binding"/>
    <property type="evidence" value="ECO:0007669"/>
    <property type="project" value="InterPro"/>
</dbReference>
<evidence type="ECO:0000256" key="3">
    <source>
        <dbReference type="ARBA" id="ARBA00022833"/>
    </source>
</evidence>
<keyword evidence="6" id="KW-0479">Metal-binding</keyword>
<gene>
    <name evidence="8" type="ordered locus">Gbem_1148</name>
</gene>